<feature type="domain" description="Cullin family profile" evidence="1">
    <location>
        <begin position="53"/>
        <end position="220"/>
    </location>
</feature>
<gene>
    <name evidence="2" type="ORF">SAMN04488096_108151</name>
</gene>
<dbReference type="RefSeq" id="WP_073152710.1">
    <property type="nucleotide sequence ID" value="NZ_FQYY01000008.1"/>
</dbReference>
<dbReference type="GO" id="GO:0051301">
    <property type="term" value="P:cell division"/>
    <property type="evidence" value="ECO:0007669"/>
    <property type="project" value="UniProtKB-KW"/>
</dbReference>
<accession>A0A1M6GPS1</accession>
<keyword evidence="2" id="KW-0132">Cell division</keyword>
<dbReference type="EMBL" id="FQYY01000008">
    <property type="protein sequence ID" value="SHJ11954.1"/>
    <property type="molecule type" value="Genomic_DNA"/>
</dbReference>
<protein>
    <submittedName>
        <fullName evidence="2">Cell division protein FtsQ</fullName>
    </submittedName>
</protein>
<evidence type="ECO:0000313" key="3">
    <source>
        <dbReference type="Proteomes" id="UP000184225"/>
    </source>
</evidence>
<proteinExistence type="predicted"/>
<sequence>MKVNWNYIKAFALLALIVFLYSFSSRRNSARSIEDIKVKFTNGENLYITENTVNKLLKVNEDTLANQSKEIIDLNKLENILDTHKLIKDADVYLTVDKKLIANITQRKPLGRVYGNKSFYIDEEGEKMPLSTIYTARVPLISGISEKELSQVYPLLLKIKQDKFLEEHITTIFKDKTGNYFLGLRVLDFKIELGKIEELDKKIKNFKAFYKKALKDKKLDTYKRVSLKFNNQVVCTKK</sequence>
<keyword evidence="2" id="KW-0131">Cell cycle</keyword>
<evidence type="ECO:0000259" key="1">
    <source>
        <dbReference type="PROSITE" id="PS50069"/>
    </source>
</evidence>
<evidence type="ECO:0000313" key="2">
    <source>
        <dbReference type="EMBL" id="SHJ11954.1"/>
    </source>
</evidence>
<dbReference type="Proteomes" id="UP000184225">
    <property type="component" value="Unassembled WGS sequence"/>
</dbReference>
<dbReference type="STRING" id="579105.SAMN04488096_108151"/>
<reference evidence="2 3" key="1">
    <citation type="submission" date="2016-11" db="EMBL/GenBank/DDBJ databases">
        <authorList>
            <person name="Jaros S."/>
            <person name="Januszkiewicz K."/>
            <person name="Wedrychowicz H."/>
        </authorList>
    </citation>
    <scope>NUCLEOTIDE SEQUENCE [LARGE SCALE GENOMIC DNA]</scope>
    <source>
        <strain evidence="2 3">DSM 21425</strain>
    </source>
</reference>
<dbReference type="AlphaFoldDB" id="A0A1M6GPS1"/>
<dbReference type="PROSITE" id="PS50069">
    <property type="entry name" value="CULLIN_2"/>
    <property type="match status" value="1"/>
</dbReference>
<organism evidence="2 3">
    <name type="scientific">Mesonia phycicola</name>
    <dbReference type="NCBI Taxonomy" id="579105"/>
    <lineage>
        <taxon>Bacteria</taxon>
        <taxon>Pseudomonadati</taxon>
        <taxon>Bacteroidota</taxon>
        <taxon>Flavobacteriia</taxon>
        <taxon>Flavobacteriales</taxon>
        <taxon>Flavobacteriaceae</taxon>
        <taxon>Mesonia</taxon>
    </lineage>
</organism>
<dbReference type="OrthoDB" id="1466667at2"/>
<keyword evidence="3" id="KW-1185">Reference proteome</keyword>
<dbReference type="InterPro" id="IPR016158">
    <property type="entry name" value="Cullin_homology"/>
</dbReference>
<name>A0A1M6GPS1_9FLAO</name>